<gene>
    <name evidence="1" type="primary">MDM34_1</name>
    <name evidence="1" type="ORF">EV182_007746</name>
</gene>
<accession>A0ACC1HJZ0</accession>
<comment type="caution">
    <text evidence="1">The sequence shown here is derived from an EMBL/GenBank/DDBJ whole genome shotgun (WGS) entry which is preliminary data.</text>
</comment>
<evidence type="ECO:0000313" key="2">
    <source>
        <dbReference type="Proteomes" id="UP001145114"/>
    </source>
</evidence>
<proteinExistence type="predicted"/>
<sequence length="272" mass="30030">ITLVFKNDPLVSIEVHSTFDSVPSVRRNLQRDIEETLRSMFQEELPSIVHEMSVRQIRREQERQEQLRRAKISAQQAYLRNRAVSRASADAYSDVTRAAHAATRSIGSLQSAPANSYFFPYEGSEERDPSLQQAIPATAGAPEPWSLSPVAADDVWEAFGPHSRSDISSQLYTRLSLLHKQGGVNQTTTTEPNQGEARSEPGGRESVRASIAATGHAAEARRAHYTTDAAINPDDNATANRGTQSRLEHRDRLVLRPTDTQVAAELASLMAM</sequence>
<keyword evidence="2" id="KW-1185">Reference proteome</keyword>
<reference evidence="1" key="1">
    <citation type="submission" date="2022-06" db="EMBL/GenBank/DDBJ databases">
        <title>Phylogenomic reconstructions and comparative analyses of Kickxellomycotina fungi.</title>
        <authorList>
            <person name="Reynolds N.K."/>
            <person name="Stajich J.E."/>
            <person name="Barry K."/>
            <person name="Grigoriev I.V."/>
            <person name="Crous P."/>
            <person name="Smith M.E."/>
        </authorList>
    </citation>
    <scope>NUCLEOTIDE SEQUENCE</scope>
    <source>
        <strain evidence="1">RSA 2271</strain>
    </source>
</reference>
<name>A0ACC1HJZ0_9FUNG</name>
<feature type="non-terminal residue" evidence="1">
    <location>
        <position position="272"/>
    </location>
</feature>
<dbReference type="EMBL" id="JAMZIH010003710">
    <property type="protein sequence ID" value="KAJ1676656.1"/>
    <property type="molecule type" value="Genomic_DNA"/>
</dbReference>
<dbReference type="Proteomes" id="UP001145114">
    <property type="component" value="Unassembled WGS sequence"/>
</dbReference>
<feature type="non-terminal residue" evidence="1">
    <location>
        <position position="1"/>
    </location>
</feature>
<protein>
    <submittedName>
        <fullName evidence="1">ERMES complex subunit</fullName>
    </submittedName>
</protein>
<organism evidence="1 2">
    <name type="scientific">Spiromyces aspiralis</name>
    <dbReference type="NCBI Taxonomy" id="68401"/>
    <lineage>
        <taxon>Eukaryota</taxon>
        <taxon>Fungi</taxon>
        <taxon>Fungi incertae sedis</taxon>
        <taxon>Zoopagomycota</taxon>
        <taxon>Kickxellomycotina</taxon>
        <taxon>Kickxellomycetes</taxon>
        <taxon>Kickxellales</taxon>
        <taxon>Kickxellaceae</taxon>
        <taxon>Spiromyces</taxon>
    </lineage>
</organism>
<evidence type="ECO:0000313" key="1">
    <source>
        <dbReference type="EMBL" id="KAJ1676656.1"/>
    </source>
</evidence>